<dbReference type="Proteomes" id="UP001353858">
    <property type="component" value="Unassembled WGS sequence"/>
</dbReference>
<dbReference type="InterPro" id="IPR036236">
    <property type="entry name" value="Znf_C2H2_sf"/>
</dbReference>
<keyword evidence="5" id="KW-1185">Reference proteome</keyword>
<dbReference type="GO" id="GO:0003676">
    <property type="term" value="F:nucleic acid binding"/>
    <property type="evidence" value="ECO:0007669"/>
    <property type="project" value="InterPro"/>
</dbReference>
<dbReference type="Pfam" id="PF12874">
    <property type="entry name" value="zf-met"/>
    <property type="match status" value="1"/>
</dbReference>
<evidence type="ECO:0000259" key="3">
    <source>
        <dbReference type="SMART" id="SM00451"/>
    </source>
</evidence>
<dbReference type="InterPro" id="IPR003604">
    <property type="entry name" value="Matrin/U1-like-C_Znf_C2H2"/>
</dbReference>
<dbReference type="GO" id="GO:0008270">
    <property type="term" value="F:zinc ion binding"/>
    <property type="evidence" value="ECO:0007669"/>
    <property type="project" value="InterPro"/>
</dbReference>
<feature type="region of interest" description="Disordered" evidence="2">
    <location>
        <begin position="380"/>
        <end position="416"/>
    </location>
</feature>
<protein>
    <recommendedName>
        <fullName evidence="3">U1-type domain-containing protein</fullName>
    </recommendedName>
</protein>
<dbReference type="InterPro" id="IPR032446">
    <property type="entry name" value="SCAPER_N"/>
</dbReference>
<feature type="compositionally biased region" description="Polar residues" evidence="2">
    <location>
        <begin position="151"/>
        <end position="178"/>
    </location>
</feature>
<reference evidence="5" key="1">
    <citation type="submission" date="2023-01" db="EMBL/GenBank/DDBJ databases">
        <title>Key to firefly adult light organ development and bioluminescence: homeobox transcription factors regulate luciferase expression and transportation to peroxisome.</title>
        <authorList>
            <person name="Fu X."/>
        </authorList>
    </citation>
    <scope>NUCLEOTIDE SEQUENCE [LARGE SCALE GENOMIC DNA]</scope>
</reference>
<dbReference type="Pfam" id="PF16501">
    <property type="entry name" value="SCAPER_N"/>
    <property type="match status" value="1"/>
</dbReference>
<feature type="compositionally biased region" description="Low complexity" evidence="2">
    <location>
        <begin position="380"/>
        <end position="390"/>
    </location>
</feature>
<feature type="region of interest" description="Disordered" evidence="2">
    <location>
        <begin position="551"/>
        <end position="573"/>
    </location>
</feature>
<dbReference type="PANTHER" id="PTHR31434:SF2">
    <property type="entry name" value="S PHASE CYCLIN A-ASSOCIATED PROTEIN IN THE ENDOPLASMIC RETICULUM"/>
    <property type="match status" value="1"/>
</dbReference>
<dbReference type="SUPFAM" id="SSF57667">
    <property type="entry name" value="beta-beta-alpha zinc fingers"/>
    <property type="match status" value="1"/>
</dbReference>
<dbReference type="EMBL" id="JARPUR010000001">
    <property type="protein sequence ID" value="KAK4884396.1"/>
    <property type="molecule type" value="Genomic_DNA"/>
</dbReference>
<feature type="region of interest" description="Disordered" evidence="2">
    <location>
        <begin position="875"/>
        <end position="894"/>
    </location>
</feature>
<evidence type="ECO:0000256" key="1">
    <source>
        <dbReference type="SAM" id="Coils"/>
    </source>
</evidence>
<feature type="region of interest" description="Disordered" evidence="2">
    <location>
        <begin position="143"/>
        <end position="188"/>
    </location>
</feature>
<evidence type="ECO:0000313" key="4">
    <source>
        <dbReference type="EMBL" id="KAK4884396.1"/>
    </source>
</evidence>
<feature type="compositionally biased region" description="Basic and acidic residues" evidence="2">
    <location>
        <begin position="964"/>
        <end position="982"/>
    </location>
</feature>
<feature type="region of interest" description="Disordered" evidence="2">
    <location>
        <begin position="623"/>
        <end position="661"/>
    </location>
</feature>
<dbReference type="PANTHER" id="PTHR31434">
    <property type="entry name" value="S PHASE CYCLIN A-ASSOCIATED PROTEIN IN THE ENDOPLASMIC RETICULUM"/>
    <property type="match status" value="1"/>
</dbReference>
<evidence type="ECO:0000313" key="5">
    <source>
        <dbReference type="Proteomes" id="UP001353858"/>
    </source>
</evidence>
<feature type="compositionally biased region" description="Basic and acidic residues" evidence="2">
    <location>
        <begin position="877"/>
        <end position="894"/>
    </location>
</feature>
<dbReference type="Gene3D" id="3.30.160.60">
    <property type="entry name" value="Classic Zinc Finger"/>
    <property type="match status" value="1"/>
</dbReference>
<comment type="caution">
    <text evidence="4">The sequence shown here is derived from an EMBL/GenBank/DDBJ whole genome shotgun (WGS) entry which is preliminary data.</text>
</comment>
<keyword evidence="1" id="KW-0175">Coiled coil</keyword>
<gene>
    <name evidence="4" type="ORF">RN001_000667</name>
</gene>
<sequence>MEQVRMLVQQQGRDARNLLAFNISIDDNCLGKVSRKPPCPPRILESKECSNVIRDRTRGARIRSASTGRDKKSDLRARYWAFLFGNLQRSVVEIYNTVETHDSITECREVILVLENYLRDFQALSEWFQLKWEYERTPARQRPTSLAWEVSKTNLPKNPSGKSSPNLGSGRNSPSVSGKVSPRVLTKSKSTCTSPLLMNEEIEDKTTTQLNKDIKYDSMGAGDCSVKPSITDNAQSNALKNVTEELETNLTENKIPIMSLNLSPYENMLKELPVIDSPSEDQKTYDIVRKIGVQSAEKGTNTVSPILKKTSVKVNQECQTDEVDKKNIVSRTSKIEVNKTTKPRPPYSMALTRNSIIKTAPPIKAIPRLTVIAPKTPTKVVKPSTTRTSTNSGLSRSKTVGDMKLPNNNYLSRSKPLLNKPKTAASIRAPISTTTIKPKTSNLTNRIPRRLPNKISSSAETIVNKNSSENVNISSSRNNIGSSVETITPDISQKNCLQADGWLTVKCRSRFKGNNGKPRKSDSDLPWAKRFHQLSATASLPALSLLPECTESGKEELQPSSTSSKKKDLTSSVYESTVTSSRQKLYLKRSHTTLSRINDYSKPKINLSTKQLMAREKVEEARKNVAELDSETDEETRIKESQDDFASEEEHRQKAQRLTEEEERLTQEIAQLQGLQIEVDTETDGTETDGELQCDNEDAESLVQCNENDTLSLEARYEPMLAGMSWGERVDTLATLEALVARHPGRALELHQKLSNPSRCCSLQEILRKYQAKQARAQHRRQVLQQERSLKLQALLARVEDVKCAKVQLIEEKRQRMEMRMQRAAQNRKRHLKGIVRKAHDEEEKLKEIAFINELEAKNRRHDFMQLCREQSGRLQGIHEDRKKKQEEKAAKEAAVEERRRALERERLERLDRLQDERRQRDERQLQQQQQRERERQELARGKARDREERLQALQAQQLASTKELQKRIEQKQEESARRHEENMELIRQRALELSIHRCHTDDNQAPNNALYPTQKLCTVCNVLIKSEVYLMSHLRGRKHQEVVKQANMGSTALSSKELEQFNLKQIVDAPIDKEDPKDTAAKERGKAYKKRCKKLRQRMLVKGAEYESQYKPLLIECANKRSLNKNVHSITNITNQAIQGWSPTTSSQLDRILNELNRLLSKGGKDDLLAFQVVGGFSGLAKLLNMSHDEHSPIPTKSIMIACNLWHTVCKGVDGAKNCEYVILSNRISAPIDLLHVSLQKLGDCKDAPPSDTLSTTLMQMLTAVFHNIPKETPSIRIQDVLSFTVCVGVVDQLAKCCLSVRSPVHDNTLACAFLLSALEFLAALADHCPEESDPTHLVSTLYGTELMGVVSMLYGTLLPPESPPRSEGQTPPIIPIPSLNLATATFKLLRRVAELDFKKFQGVLGAEGISLQFRHIASHLIWCCTSPTLPKTSNGSKDNTKSILEMHQQLLHEVICVTGYFAVGDQDNQMLLVSGQPPSVLQQLCFLPFAYFSVEALSRILFPTLLACCVGNEHTTSILKQELSYELLEKFRNSEYGRQHRLVKLLSNQ</sequence>
<feature type="compositionally biased region" description="Basic and acidic residues" evidence="2">
    <location>
        <begin position="917"/>
        <end position="951"/>
    </location>
</feature>
<evidence type="ECO:0000256" key="2">
    <source>
        <dbReference type="SAM" id="MobiDB-lite"/>
    </source>
</evidence>
<feature type="domain" description="U1-type" evidence="3">
    <location>
        <begin position="1013"/>
        <end position="1047"/>
    </location>
</feature>
<organism evidence="4 5">
    <name type="scientific">Aquatica leii</name>
    <dbReference type="NCBI Taxonomy" id="1421715"/>
    <lineage>
        <taxon>Eukaryota</taxon>
        <taxon>Metazoa</taxon>
        <taxon>Ecdysozoa</taxon>
        <taxon>Arthropoda</taxon>
        <taxon>Hexapoda</taxon>
        <taxon>Insecta</taxon>
        <taxon>Pterygota</taxon>
        <taxon>Neoptera</taxon>
        <taxon>Endopterygota</taxon>
        <taxon>Coleoptera</taxon>
        <taxon>Polyphaga</taxon>
        <taxon>Elateriformia</taxon>
        <taxon>Elateroidea</taxon>
        <taxon>Lampyridae</taxon>
        <taxon>Luciolinae</taxon>
        <taxon>Aquatica</taxon>
    </lineage>
</organism>
<accession>A0AAN7PKF5</accession>
<dbReference type="SMART" id="SM00451">
    <property type="entry name" value="ZnF_U1"/>
    <property type="match status" value="1"/>
</dbReference>
<proteinExistence type="predicted"/>
<feature type="coiled-coil region" evidence="1">
    <location>
        <begin position="767"/>
        <end position="827"/>
    </location>
</feature>
<dbReference type="InterPro" id="IPR013087">
    <property type="entry name" value="Znf_C2H2_type"/>
</dbReference>
<name>A0AAN7PKF5_9COLE</name>
<feature type="region of interest" description="Disordered" evidence="2">
    <location>
        <begin position="917"/>
        <end position="982"/>
    </location>
</feature>
<feature type="compositionally biased region" description="Basic and acidic residues" evidence="2">
    <location>
        <begin position="635"/>
        <end position="659"/>
    </location>
</feature>